<keyword evidence="3" id="KW-1185">Reference proteome</keyword>
<organism evidence="2 3">
    <name type="scientific">[Mycobacterium] nativiensis</name>
    <dbReference type="NCBI Taxonomy" id="2855503"/>
    <lineage>
        <taxon>Bacteria</taxon>
        <taxon>Bacillati</taxon>
        <taxon>Actinomycetota</taxon>
        <taxon>Actinomycetes</taxon>
        <taxon>Mycobacteriales</taxon>
        <taxon>Mycobacteriaceae</taxon>
        <taxon>Mycolicibacter</taxon>
    </lineage>
</organism>
<dbReference type="Proteomes" id="UP001298593">
    <property type="component" value="Unassembled WGS sequence"/>
</dbReference>
<name>A0ABU5XV62_9MYCO</name>
<protein>
    <submittedName>
        <fullName evidence="2">MlaD family protein</fullName>
    </submittedName>
</protein>
<dbReference type="InterPro" id="IPR052336">
    <property type="entry name" value="MlaD_Phospholipid_Transporter"/>
</dbReference>
<evidence type="ECO:0000313" key="3">
    <source>
        <dbReference type="Proteomes" id="UP001298593"/>
    </source>
</evidence>
<dbReference type="PANTHER" id="PTHR33371">
    <property type="entry name" value="INTERMEMBRANE PHOSPHOLIPID TRANSPORT SYSTEM BINDING PROTEIN MLAD-RELATED"/>
    <property type="match status" value="1"/>
</dbReference>
<feature type="domain" description="Mce/MlaD" evidence="1">
    <location>
        <begin position="45"/>
        <end position="120"/>
    </location>
</feature>
<proteinExistence type="predicted"/>
<dbReference type="EMBL" id="JAYJJU010000007">
    <property type="protein sequence ID" value="MEB3031825.1"/>
    <property type="molecule type" value="Genomic_DNA"/>
</dbReference>
<dbReference type="PANTHER" id="PTHR33371:SF15">
    <property type="entry name" value="LIPOPROTEIN LPRN"/>
    <property type="match status" value="1"/>
</dbReference>
<evidence type="ECO:0000259" key="1">
    <source>
        <dbReference type="Pfam" id="PF02470"/>
    </source>
</evidence>
<accession>A0ABU5XV62</accession>
<sequence>MRPTRNLTRRAVLSTAALSLVAIVSGCGVGLESLPLAGPGSMGGTYRLNATFANALNLPAKAKVKLNGANIGEVESIRAEDFTATVAMRIRDDVRLQDGLTVELRSATPLGDLFVAVHPGPDPTSPLLHDGDTISLRHTDGGATIENVLSAAATLVSGGVIRNITTLVNGGGKAVGGNGTNIKELLDNSTTLIARLNARSAQIEASLDSTSQLAAALSDRRNTLDSSLSALAPAVTVLADNTGQIADLIVSTSRITRQLYRFPSLQGTDTRSLIADLNDLSATFNDITVDPNLSLARLNRLLPILLKATNSTAVKADADLGQLALGSMPDMNYPGSTMFHGPDGTDYHAMIGSLRYEWNLLLNKIYGPNR</sequence>
<comment type="caution">
    <text evidence="2">The sequence shown here is derived from an EMBL/GenBank/DDBJ whole genome shotgun (WGS) entry which is preliminary data.</text>
</comment>
<dbReference type="Pfam" id="PF02470">
    <property type="entry name" value="MlaD"/>
    <property type="match status" value="1"/>
</dbReference>
<dbReference type="InterPro" id="IPR003399">
    <property type="entry name" value="Mce/MlaD"/>
</dbReference>
<evidence type="ECO:0000313" key="2">
    <source>
        <dbReference type="EMBL" id="MEB3031825.1"/>
    </source>
</evidence>
<gene>
    <name evidence="2" type="ORF">KV113_09670</name>
</gene>
<reference evidence="2 3" key="1">
    <citation type="submission" date="2023-12" db="EMBL/GenBank/DDBJ databases">
        <title>Description of new species of Mycobacterium terrae complex isolated from sewage at the Sao Paulo Zoological Park Foundation in Brazil.</title>
        <authorList>
            <person name="Romagnoli C.L."/>
            <person name="Conceicao E.C."/>
            <person name="Machado E."/>
            <person name="Barreto L.B.P.F."/>
            <person name="Sharma A."/>
            <person name="Silva N.M."/>
            <person name="Marques L.E."/>
            <person name="Juliana M.A."/>
            <person name="Lourenco M.C.S."/>
            <person name="Digiampietri L.A."/>
            <person name="Suffys P.N."/>
            <person name="Viana-Niero C."/>
        </authorList>
    </citation>
    <scope>NUCLEOTIDE SEQUENCE [LARGE SCALE GENOMIC DNA]</scope>
    <source>
        <strain evidence="2 3">MYC340</strain>
    </source>
</reference>
<dbReference type="PROSITE" id="PS51257">
    <property type="entry name" value="PROKAR_LIPOPROTEIN"/>
    <property type="match status" value="1"/>
</dbReference>
<dbReference type="RefSeq" id="WP_329779980.1">
    <property type="nucleotide sequence ID" value="NZ_JAYJJU010000007.1"/>
</dbReference>